<organism evidence="1">
    <name type="scientific">uncultured Alphaproteobacteria bacterium</name>
    <dbReference type="NCBI Taxonomy" id="91750"/>
    <lineage>
        <taxon>Bacteria</taxon>
        <taxon>Pseudomonadati</taxon>
        <taxon>Pseudomonadota</taxon>
        <taxon>Alphaproteobacteria</taxon>
        <taxon>environmental samples</taxon>
    </lineage>
</organism>
<sequence length="790" mass="86016">MPLVSRNISNLIGGVSQQPEVLRLENQATLQDNGFSGVVEGLKKRPPTNYVAKISSSSLSNAFIHTINRDASERYIVVITNGAIAVYTIDGTQKTVVAQTNATNYLASSTPRSEFKCLTVNDYTYIVNTNKTVAMDATTSTGKVEQAIYQVTQGINSTKYSITIDATTYDFTSSNSDTEAIRDGLFSAVGSPAGITVTKIGNSSFKVVKASGTLSVSASDGYGDNASQIIYDSAQNFSDLPAEGIDGQVVEIKGDAANNFDNYWVKWVASTSVWEETIAPSITYKFDYDTMPHLLIRTADGNFRLTQADGSTYTVSSTDYTVPQWGERQVGDLNSAPNPSFVDTKIKDIFFHSNRLGVLADENVILSRSSEYFEFFAETVTDVLDTDVIDINVSHTKVSLLKNAIPFNTNLLIFSDQTQFLLSGGTSLTPSNVAVDVATEYEALDSVKPVGSGSNVFFGFNKGEFTGLREYYVESDGETNEGEDITANIPKYIPSNVFKFAIASNENVLVALSSKASDINKLYVYQWFYADNKRLQSAWHSWSFGTTSNVTILNVDFIGTTLYLLMQRSDGVYIETIDVAPATVDTSANYLTHLDRKITNTTTGVSESYNAGTNQTTITIPYTIDNTMKLVGASTAANTAGTNITLVSAAGTSIVVAGDITAYDFFMGENYTFTYTFSQQYMALGDQYAEGSRTRIKDGRLQIRNWTVSYNDTSYFQAIVTPAARDASTTTFTGTVVGSGLAGRVNLEDGDYEFAVLSRNEGLTVSLTNDSHLPSNFVNAEWQGYYTKPA</sequence>
<dbReference type="InterPro" id="IPR058003">
    <property type="entry name" value="Phage_gp12"/>
</dbReference>
<evidence type="ECO:0000313" key="1">
    <source>
        <dbReference type="EMBL" id="ANO58062.1"/>
    </source>
</evidence>
<accession>A0A1B0Z1I8</accession>
<dbReference type="Pfam" id="PF25675">
    <property type="entry name" value="Phage_nozzle"/>
    <property type="match status" value="1"/>
</dbReference>
<proteinExistence type="predicted"/>
<name>A0A1B0Z1I8_9PROT</name>
<protein>
    <submittedName>
        <fullName evidence="1">Tail tubular protein B</fullName>
    </submittedName>
</protein>
<dbReference type="EMBL" id="KT997797">
    <property type="protein sequence ID" value="ANO58062.1"/>
    <property type="molecule type" value="Genomic_DNA"/>
</dbReference>
<reference evidence="1" key="1">
    <citation type="submission" date="2015-11" db="EMBL/GenBank/DDBJ databases">
        <title>Genomes of Abundant and Widespread Viruses from the Deep Ocean.</title>
        <authorList>
            <person name="Mizuno C.M."/>
            <person name="Ghai R."/>
            <person name="Saghai A."/>
            <person name="Lopez-Garcia P."/>
            <person name="Rodriguez-Valera F."/>
        </authorList>
    </citation>
    <scope>NUCLEOTIDE SEQUENCE</scope>
</reference>
<dbReference type="AlphaFoldDB" id="A0A1B0Z1I8"/>